<reference evidence="1" key="1">
    <citation type="submission" date="2021-01" db="EMBL/GenBank/DDBJ databases">
        <authorList>
            <person name="Corre E."/>
            <person name="Pelletier E."/>
            <person name="Niang G."/>
            <person name="Scheremetjew M."/>
            <person name="Finn R."/>
            <person name="Kale V."/>
            <person name="Holt S."/>
            <person name="Cochrane G."/>
            <person name="Meng A."/>
            <person name="Brown T."/>
            <person name="Cohen L."/>
        </authorList>
    </citation>
    <scope>NUCLEOTIDE SEQUENCE</scope>
    <source>
        <strain evidence="1">CCMP1510</strain>
    </source>
</reference>
<sequence>MLIHLTFWLASAFLLSGAISYIFWTNIVEKPLLRFILRSNDDENAFSISKLIIRFNKITILDLELKKNVYYRKKMSCQVKIAEIQLITSRKLGFFSLLGLHTIGSNFLLGFPVRTLKELNISGITIRRNHHEETIQETPDINDTILRQDSSSANLKLRLRKIGSALKHDNTSKALKQLADHFAAADLKKTAQKASPISDRWQIRYIRLSSIYFLDQPISSSFERSGFLGSTQDLISYLFSKISPHLTFHSST</sequence>
<dbReference type="AlphaFoldDB" id="A0A7S3K3E8"/>
<proteinExistence type="predicted"/>
<gene>
    <name evidence="1" type="ORF">ALAG00032_LOCUS14511</name>
</gene>
<organism evidence="1">
    <name type="scientific">Aureoumbra lagunensis</name>
    <dbReference type="NCBI Taxonomy" id="44058"/>
    <lineage>
        <taxon>Eukaryota</taxon>
        <taxon>Sar</taxon>
        <taxon>Stramenopiles</taxon>
        <taxon>Ochrophyta</taxon>
        <taxon>Pelagophyceae</taxon>
        <taxon>Pelagomonadales</taxon>
        <taxon>Aureoumbra</taxon>
    </lineage>
</organism>
<name>A0A7S3K3E8_9STRA</name>
<dbReference type="EMBL" id="HBIJ01022243">
    <property type="protein sequence ID" value="CAE0373710.1"/>
    <property type="molecule type" value="Transcribed_RNA"/>
</dbReference>
<accession>A0A7S3K3E8</accession>
<evidence type="ECO:0000313" key="1">
    <source>
        <dbReference type="EMBL" id="CAE0373710.1"/>
    </source>
</evidence>
<protein>
    <submittedName>
        <fullName evidence="1">Uncharacterized protein</fullName>
    </submittedName>
</protein>